<sequence length="132" mass="15517">MESRDETFGYDLLRNDILKEVFGQEHDSILYWVGKALARKYPLHTIEETIDFFEKANWGTLSLVKEKKQERLFELRGEWMDKKDDRCYQLEAGFLAQQVETWLSSYTAATQTKKKGIIHIQVESDLHDAIEA</sequence>
<organism evidence="1 2">
    <name type="scientific">Alkalihalophilus pseudofirmus</name>
    <name type="common">Bacillus pseudofirmus</name>
    <dbReference type="NCBI Taxonomy" id="79885"/>
    <lineage>
        <taxon>Bacteria</taxon>
        <taxon>Bacillati</taxon>
        <taxon>Bacillota</taxon>
        <taxon>Bacilli</taxon>
        <taxon>Bacillales</taxon>
        <taxon>Bacillaceae</taxon>
        <taxon>Alkalihalophilus</taxon>
    </lineage>
</organism>
<dbReference type="EMBL" id="JAWJAY010000002">
    <property type="protein sequence ID" value="MDV2885861.1"/>
    <property type="molecule type" value="Genomic_DNA"/>
</dbReference>
<protein>
    <submittedName>
        <fullName evidence="1">YslB family protein</fullName>
    </submittedName>
</protein>
<dbReference type="InterPro" id="IPR019642">
    <property type="entry name" value="DUF2507"/>
</dbReference>
<name>A0AAJ2NNY5_ALKPS</name>
<dbReference type="SUPFAM" id="SSF111126">
    <property type="entry name" value="Ligand-binding domain in the NO signalling and Golgi transport"/>
    <property type="match status" value="1"/>
</dbReference>
<dbReference type="AlphaFoldDB" id="A0AAJ2NNY5"/>
<evidence type="ECO:0000313" key="2">
    <source>
        <dbReference type="Proteomes" id="UP001285636"/>
    </source>
</evidence>
<proteinExistence type="predicted"/>
<dbReference type="RefSeq" id="WP_012959969.1">
    <property type="nucleotide sequence ID" value="NZ_CP144224.1"/>
</dbReference>
<dbReference type="Pfam" id="PF10702">
    <property type="entry name" value="DUF2507"/>
    <property type="match status" value="1"/>
</dbReference>
<dbReference type="Gene3D" id="3.30.1380.20">
    <property type="entry name" value="Trafficking protein particle complex subunit 3"/>
    <property type="match status" value="1"/>
</dbReference>
<dbReference type="Proteomes" id="UP001285636">
    <property type="component" value="Unassembled WGS sequence"/>
</dbReference>
<accession>A0AAJ2NNY5</accession>
<reference evidence="1" key="1">
    <citation type="submission" date="2023-10" db="EMBL/GenBank/DDBJ databases">
        <title>Screening of Alkalihalophilus pseudofirmusBZ-TG-HK211 and Its Alleviation of Salt Stress on Rapeseed Growth.</title>
        <authorList>
            <person name="Zhao B."/>
            <person name="Guo T."/>
        </authorList>
    </citation>
    <scope>NUCLEOTIDE SEQUENCE</scope>
    <source>
        <strain evidence="1">BZ-TG-HK211</strain>
    </source>
</reference>
<dbReference type="InterPro" id="IPR024096">
    <property type="entry name" value="NO_sig/Golgi_transp_ligand-bd"/>
</dbReference>
<gene>
    <name evidence="1" type="ORF">RYX45_11790</name>
</gene>
<evidence type="ECO:0000313" key="1">
    <source>
        <dbReference type="EMBL" id="MDV2885861.1"/>
    </source>
</evidence>
<comment type="caution">
    <text evidence="1">The sequence shown here is derived from an EMBL/GenBank/DDBJ whole genome shotgun (WGS) entry which is preliminary data.</text>
</comment>